<name>A4S3D8_OSTLU</name>
<proteinExistence type="predicted"/>
<sequence>MESLTDRAFAYGFVPPVVEEYFFRGGHRRARCAPLDAGVTADADGANAGEEAPEEDAATRAAIRRLNRAIMASWRDDGDGAYEPDVKDEWTRVKYEFGEACEADDGGEEEDPESETARERRCANRLMDMVEKDVHACVPALEMMQRMDQNIDAFEAFVDDMERRFALGTLPKRDVLGDKYLFRWRFFVLSVFVLCIAIAVGVARSLARLIFG</sequence>
<organism evidence="2 3">
    <name type="scientific">Ostreococcus lucimarinus (strain CCE9901)</name>
    <dbReference type="NCBI Taxonomy" id="436017"/>
    <lineage>
        <taxon>Eukaryota</taxon>
        <taxon>Viridiplantae</taxon>
        <taxon>Chlorophyta</taxon>
        <taxon>Mamiellophyceae</taxon>
        <taxon>Mamiellales</taxon>
        <taxon>Bathycoccaceae</taxon>
        <taxon>Ostreococcus</taxon>
    </lineage>
</organism>
<feature type="transmembrane region" description="Helical" evidence="1">
    <location>
        <begin position="186"/>
        <end position="207"/>
    </location>
</feature>
<keyword evidence="1" id="KW-0812">Transmembrane</keyword>
<dbReference type="GeneID" id="5004137"/>
<evidence type="ECO:0000256" key="1">
    <source>
        <dbReference type="SAM" id="Phobius"/>
    </source>
</evidence>
<keyword evidence="1" id="KW-1133">Transmembrane helix</keyword>
<dbReference type="RefSeq" id="XP_001419902.1">
    <property type="nucleotide sequence ID" value="XM_001419865.1"/>
</dbReference>
<accession>A4S3D8</accession>
<reference evidence="2 3" key="1">
    <citation type="journal article" date="2007" name="Proc. Natl. Acad. Sci. U.S.A.">
        <title>The tiny eukaryote Ostreococcus provides genomic insights into the paradox of plankton speciation.</title>
        <authorList>
            <person name="Palenik B."/>
            <person name="Grimwood J."/>
            <person name="Aerts A."/>
            <person name="Rouze P."/>
            <person name="Salamov A."/>
            <person name="Putnam N."/>
            <person name="Dupont C."/>
            <person name="Jorgensen R."/>
            <person name="Derelle E."/>
            <person name="Rombauts S."/>
            <person name="Zhou K."/>
            <person name="Otillar R."/>
            <person name="Merchant S.S."/>
            <person name="Podell S."/>
            <person name="Gaasterland T."/>
            <person name="Napoli C."/>
            <person name="Gendler K."/>
            <person name="Manuell A."/>
            <person name="Tai V."/>
            <person name="Vallon O."/>
            <person name="Piganeau G."/>
            <person name="Jancek S."/>
            <person name="Heijde M."/>
            <person name="Jabbari K."/>
            <person name="Bowler C."/>
            <person name="Lohr M."/>
            <person name="Robbens S."/>
            <person name="Werner G."/>
            <person name="Dubchak I."/>
            <person name="Pazour G.J."/>
            <person name="Ren Q."/>
            <person name="Paulsen I."/>
            <person name="Delwiche C."/>
            <person name="Schmutz J."/>
            <person name="Rokhsar D."/>
            <person name="Van de Peer Y."/>
            <person name="Moreau H."/>
            <person name="Grigoriev I.V."/>
        </authorList>
    </citation>
    <scope>NUCLEOTIDE SEQUENCE [LARGE SCALE GENOMIC DNA]</scope>
    <source>
        <strain evidence="2 3">CCE9901</strain>
    </source>
</reference>
<dbReference type="AlphaFoldDB" id="A4S3D8"/>
<keyword evidence="1" id="KW-0472">Membrane</keyword>
<evidence type="ECO:0000313" key="2">
    <source>
        <dbReference type="EMBL" id="ABO98195.1"/>
    </source>
</evidence>
<dbReference type="Gramene" id="ABO98195">
    <property type="protein sequence ID" value="ABO98195"/>
    <property type="gene ID" value="OSTLU_26021"/>
</dbReference>
<dbReference type="EMBL" id="CP000590">
    <property type="protein sequence ID" value="ABO98195.1"/>
    <property type="molecule type" value="Genomic_DNA"/>
</dbReference>
<dbReference type="OrthoDB" id="10511874at2759"/>
<protein>
    <submittedName>
        <fullName evidence="2">Uncharacterized protein</fullName>
    </submittedName>
</protein>
<dbReference type="KEGG" id="olu:OSTLU_26021"/>
<keyword evidence="3" id="KW-1185">Reference proteome</keyword>
<dbReference type="HOGENOM" id="CLU_1301505_0_0_1"/>
<gene>
    <name evidence="2" type="ORF">OSTLU_26021</name>
</gene>
<evidence type="ECO:0000313" key="3">
    <source>
        <dbReference type="Proteomes" id="UP000001568"/>
    </source>
</evidence>
<dbReference type="Proteomes" id="UP000001568">
    <property type="component" value="Chromosome 10"/>
</dbReference>